<sequence>MRTNRTVRTSRALGATALGLTLAFTVAACGDDTGDPNSASTEPSATEHNDADVTFASDMLQHHAQALSMVDLTQGRTLDPEVQAIADEIREAQAPEIESFSSWLTDWDEEVPATMRDHANADHDIDDSGDMGDSMEGMDTDMPGMMSANEMTALESAPDSEFQDMWLTMMIEHHTGAVQMANTETEGGQYKPAIDLARNIIESQSAEIETMKTLLD</sequence>
<dbReference type="InterPro" id="IPR005183">
    <property type="entry name" value="DUF305_CopM-like"/>
</dbReference>
<accession>A0ABV5KE38</accession>
<evidence type="ECO:0000256" key="1">
    <source>
        <dbReference type="SAM" id="SignalP"/>
    </source>
</evidence>
<keyword evidence="1" id="KW-0732">Signal</keyword>
<dbReference type="PANTHER" id="PTHR36933:SF1">
    <property type="entry name" value="SLL0788 PROTEIN"/>
    <property type="match status" value="1"/>
</dbReference>
<dbReference type="PROSITE" id="PS51257">
    <property type="entry name" value="PROKAR_LIPOPROTEIN"/>
    <property type="match status" value="1"/>
</dbReference>
<evidence type="ECO:0000313" key="4">
    <source>
        <dbReference type="Proteomes" id="UP001589750"/>
    </source>
</evidence>
<dbReference type="Proteomes" id="UP001589750">
    <property type="component" value="Unassembled WGS sequence"/>
</dbReference>
<keyword evidence="4" id="KW-1185">Reference proteome</keyword>
<evidence type="ECO:0000259" key="2">
    <source>
        <dbReference type="Pfam" id="PF03713"/>
    </source>
</evidence>
<dbReference type="InterPro" id="IPR012347">
    <property type="entry name" value="Ferritin-like"/>
</dbReference>
<organism evidence="3 4">
    <name type="scientific">Nocardioides plantarum</name>
    <dbReference type="NCBI Taxonomy" id="29299"/>
    <lineage>
        <taxon>Bacteria</taxon>
        <taxon>Bacillati</taxon>
        <taxon>Actinomycetota</taxon>
        <taxon>Actinomycetes</taxon>
        <taxon>Propionibacteriales</taxon>
        <taxon>Nocardioidaceae</taxon>
        <taxon>Nocardioides</taxon>
    </lineage>
</organism>
<proteinExistence type="predicted"/>
<protein>
    <submittedName>
        <fullName evidence="3">DUF305 domain-containing protein</fullName>
    </submittedName>
</protein>
<reference evidence="3 4" key="1">
    <citation type="submission" date="2024-09" db="EMBL/GenBank/DDBJ databases">
        <authorList>
            <person name="Sun Q."/>
            <person name="Mori K."/>
        </authorList>
    </citation>
    <scope>NUCLEOTIDE SEQUENCE [LARGE SCALE GENOMIC DNA]</scope>
    <source>
        <strain evidence="3 4">JCM 9626</strain>
    </source>
</reference>
<dbReference type="Pfam" id="PF03713">
    <property type="entry name" value="DUF305"/>
    <property type="match status" value="1"/>
</dbReference>
<gene>
    <name evidence="3" type="ORF">ACFFRI_18225</name>
</gene>
<dbReference type="Gene3D" id="1.20.1260.10">
    <property type="match status" value="1"/>
</dbReference>
<dbReference type="PANTHER" id="PTHR36933">
    <property type="entry name" value="SLL0788 PROTEIN"/>
    <property type="match status" value="1"/>
</dbReference>
<dbReference type="EMBL" id="JBHMDG010000027">
    <property type="protein sequence ID" value="MFB9315001.1"/>
    <property type="molecule type" value="Genomic_DNA"/>
</dbReference>
<feature type="domain" description="DUF305" evidence="2">
    <location>
        <begin position="52"/>
        <end position="215"/>
    </location>
</feature>
<comment type="caution">
    <text evidence="3">The sequence shown here is derived from an EMBL/GenBank/DDBJ whole genome shotgun (WGS) entry which is preliminary data.</text>
</comment>
<feature type="signal peptide" evidence="1">
    <location>
        <begin position="1"/>
        <end position="28"/>
    </location>
</feature>
<evidence type="ECO:0000313" key="3">
    <source>
        <dbReference type="EMBL" id="MFB9315001.1"/>
    </source>
</evidence>
<feature type="chain" id="PRO_5046633414" evidence="1">
    <location>
        <begin position="29"/>
        <end position="216"/>
    </location>
</feature>
<dbReference type="RefSeq" id="WP_139980693.1">
    <property type="nucleotide sequence ID" value="NZ_JBHMDG010000027.1"/>
</dbReference>
<name>A0ABV5KE38_9ACTN</name>